<dbReference type="RefSeq" id="WP_262399154.1">
    <property type="nucleotide sequence ID" value="NZ_JACRTB010000005.1"/>
</dbReference>
<dbReference type="Proteomes" id="UP000658131">
    <property type="component" value="Unassembled WGS sequence"/>
</dbReference>
<evidence type="ECO:0000259" key="5">
    <source>
        <dbReference type="Pfam" id="PF00849"/>
    </source>
</evidence>
<sequence>MPVLRFVVPPEWDQKPLSAFLRGAHRLSGTTLRAARRIEGGLTLDGAFIRTIDPVRAGGTVAVCLPDSERGYRPYAGTLEAPVLYEDSDLLILNKPAGMPCHPSKGHPDDTLANLCAGLPEMAGRAFRPIGRLDRDTSGVVICAKHPHSACWLGLPGHRPEKTYLALLCGAPGEDSVTIDAPLTRDGEGGDHRRLVRSDGLPAVTRCRILLRAERFSLAALRLETGRTHQIRAHMAWLGCPLAGDALYGGDCGSIARQALHCWRMLLTGPAGQTVSALAPLPADFSAALSALFGSAALSVLDTKEEGRKLW</sequence>
<keyword evidence="7" id="KW-1185">Reference proteome</keyword>
<dbReference type="Pfam" id="PF00849">
    <property type="entry name" value="PseudoU_synth_2"/>
    <property type="match status" value="1"/>
</dbReference>
<dbReference type="EMBL" id="JACRTB010000005">
    <property type="protein sequence ID" value="MBC8575530.1"/>
    <property type="molecule type" value="Genomic_DNA"/>
</dbReference>
<evidence type="ECO:0000256" key="4">
    <source>
        <dbReference type="ARBA" id="ARBA00033164"/>
    </source>
</evidence>
<dbReference type="PANTHER" id="PTHR21600">
    <property type="entry name" value="MITOCHONDRIAL RNA PSEUDOURIDINE SYNTHASE"/>
    <property type="match status" value="1"/>
</dbReference>
<organism evidence="6 7">
    <name type="scientific">Yanshouia hominis</name>
    <dbReference type="NCBI Taxonomy" id="2763673"/>
    <lineage>
        <taxon>Bacteria</taxon>
        <taxon>Bacillati</taxon>
        <taxon>Bacillota</taxon>
        <taxon>Clostridia</taxon>
        <taxon>Eubacteriales</taxon>
        <taxon>Oscillospiraceae</taxon>
        <taxon>Yanshouia</taxon>
    </lineage>
</organism>
<dbReference type="InterPro" id="IPR050188">
    <property type="entry name" value="RluA_PseudoU_synthase"/>
</dbReference>
<dbReference type="CDD" id="cd02869">
    <property type="entry name" value="PseudoU_synth_RluA_like"/>
    <property type="match status" value="1"/>
</dbReference>
<evidence type="ECO:0000256" key="3">
    <source>
        <dbReference type="ARBA" id="ARBA00031870"/>
    </source>
</evidence>
<evidence type="ECO:0000313" key="6">
    <source>
        <dbReference type="EMBL" id="MBC8575530.1"/>
    </source>
</evidence>
<evidence type="ECO:0000256" key="2">
    <source>
        <dbReference type="ARBA" id="ARBA00010876"/>
    </source>
</evidence>
<dbReference type="PANTHER" id="PTHR21600:SF87">
    <property type="entry name" value="RNA PSEUDOURIDYLATE SYNTHASE DOMAIN-CONTAINING PROTEIN 1"/>
    <property type="match status" value="1"/>
</dbReference>
<dbReference type="SUPFAM" id="SSF55120">
    <property type="entry name" value="Pseudouridine synthase"/>
    <property type="match status" value="1"/>
</dbReference>
<gene>
    <name evidence="6" type="ORF">H8717_03760</name>
</gene>
<comment type="caution">
    <text evidence="6">The sequence shown here is derived from an EMBL/GenBank/DDBJ whole genome shotgun (WGS) entry which is preliminary data.</text>
</comment>
<dbReference type="InterPro" id="IPR006145">
    <property type="entry name" value="PsdUridine_synth_RsuA/RluA"/>
</dbReference>
<dbReference type="InterPro" id="IPR020103">
    <property type="entry name" value="PsdUridine_synth_cat_dom_sf"/>
</dbReference>
<evidence type="ECO:0000313" key="7">
    <source>
        <dbReference type="Proteomes" id="UP000658131"/>
    </source>
</evidence>
<protein>
    <recommendedName>
        <fullName evidence="3">RNA pseudouridylate synthase</fullName>
    </recommendedName>
    <alternativeName>
        <fullName evidence="4">RNA-uridine isomerase</fullName>
    </alternativeName>
</protein>
<name>A0ABR7NH44_9FIRM</name>
<accession>A0ABR7NH44</accession>
<proteinExistence type="inferred from homology"/>
<comment type="similarity">
    <text evidence="2">Belongs to the pseudouridine synthase RluA family.</text>
</comment>
<evidence type="ECO:0000256" key="1">
    <source>
        <dbReference type="ARBA" id="ARBA00000073"/>
    </source>
</evidence>
<feature type="domain" description="Pseudouridine synthase RsuA/RluA-like" evidence="5">
    <location>
        <begin position="89"/>
        <end position="236"/>
    </location>
</feature>
<comment type="catalytic activity">
    <reaction evidence="1">
        <text>a uridine in RNA = a pseudouridine in RNA</text>
        <dbReference type="Rhea" id="RHEA:48348"/>
        <dbReference type="Rhea" id="RHEA-COMP:12068"/>
        <dbReference type="Rhea" id="RHEA-COMP:12069"/>
        <dbReference type="ChEBI" id="CHEBI:65314"/>
        <dbReference type="ChEBI" id="CHEBI:65315"/>
    </reaction>
</comment>
<reference evidence="6 7" key="1">
    <citation type="submission" date="2020-08" db="EMBL/GenBank/DDBJ databases">
        <title>Genome public.</title>
        <authorList>
            <person name="Liu C."/>
            <person name="Sun Q."/>
        </authorList>
    </citation>
    <scope>NUCLEOTIDE SEQUENCE [LARGE SCALE GENOMIC DNA]</scope>
    <source>
        <strain evidence="6 7">BX1</strain>
    </source>
</reference>
<dbReference type="Gene3D" id="3.30.2350.10">
    <property type="entry name" value="Pseudouridine synthase"/>
    <property type="match status" value="1"/>
</dbReference>